<proteinExistence type="inferred from homology"/>
<sequence length="284" mass="31793">MSNDKRTIYVGALADEVTEKLLNNAFIPFGDIADIQMPVDYESQKHRGFAFIEYEMSEDAAAAIDNMNDSELCGRTIRVNLAKPVRIKEGSFKPVWADDDWLQKHAGATLKDDEAENTVGTNDESADTTASKPSGPVVIEKAEKRNPQVFFDIRIGGHDVGRIIMLLRADVVPKTAENFRALCTHEQGFGYKGSIFHRVIPEFVSKPIEAKYIKIFTAKRNCRCAKVVILLITMAQAESLYMARSLQMKISLSNTMALEHYQWLTQDPIQMAHNSLSAPPKRIG</sequence>
<dbReference type="SMART" id="SM00360">
    <property type="entry name" value="RRM"/>
    <property type="match status" value="1"/>
</dbReference>
<dbReference type="GO" id="GO:0003723">
    <property type="term" value="F:RNA binding"/>
    <property type="evidence" value="ECO:0007669"/>
    <property type="project" value="UniProtKB-UniRule"/>
</dbReference>
<evidence type="ECO:0000256" key="4">
    <source>
        <dbReference type="SAM" id="MobiDB-lite"/>
    </source>
</evidence>
<keyword evidence="3" id="KW-0697">Rotamase</keyword>
<dbReference type="InterPro" id="IPR002130">
    <property type="entry name" value="Cyclophilin-type_PPIase_dom"/>
</dbReference>
<dbReference type="PANTHER" id="PTHR48037">
    <property type="entry name" value="ATPASE E1"/>
    <property type="match status" value="1"/>
</dbReference>
<protein>
    <recommendedName>
        <fullName evidence="3">Peptidyl-prolyl cis-trans isomerase</fullName>
        <shortName evidence="3">PPIase</shortName>
        <ecNumber evidence="3">5.2.1.8</ecNumber>
    </recommendedName>
</protein>
<accession>A0A0K8VXP2</accession>
<feature type="region of interest" description="Disordered" evidence="4">
    <location>
        <begin position="112"/>
        <end position="137"/>
    </location>
</feature>
<comment type="similarity">
    <text evidence="3">Belongs to the cyclophilin-type PPIase family.</text>
</comment>
<dbReference type="SUPFAM" id="SSF54928">
    <property type="entry name" value="RNA-binding domain, RBD"/>
    <property type="match status" value="1"/>
</dbReference>
<dbReference type="Pfam" id="PF00160">
    <property type="entry name" value="Pro_isomerase"/>
    <property type="match status" value="1"/>
</dbReference>
<dbReference type="AlphaFoldDB" id="A0A0K8VXP2"/>
<dbReference type="PANTHER" id="PTHR48037:SF1">
    <property type="entry name" value="RRM DOMAIN-CONTAINING PROTEIN"/>
    <property type="match status" value="1"/>
</dbReference>
<organism evidence="7">
    <name type="scientific">Bactrocera latifrons</name>
    <name type="common">Malaysian fruit fly</name>
    <name type="synonym">Chaetodacus latifrons</name>
    <dbReference type="NCBI Taxonomy" id="174628"/>
    <lineage>
        <taxon>Eukaryota</taxon>
        <taxon>Metazoa</taxon>
        <taxon>Ecdysozoa</taxon>
        <taxon>Arthropoda</taxon>
        <taxon>Hexapoda</taxon>
        <taxon>Insecta</taxon>
        <taxon>Pterygota</taxon>
        <taxon>Neoptera</taxon>
        <taxon>Endopterygota</taxon>
        <taxon>Diptera</taxon>
        <taxon>Brachycera</taxon>
        <taxon>Muscomorpha</taxon>
        <taxon>Tephritoidea</taxon>
        <taxon>Tephritidae</taxon>
        <taxon>Bactrocera</taxon>
        <taxon>Bactrocera</taxon>
    </lineage>
</organism>
<gene>
    <name evidence="7" type="primary">cyp33_2</name>
    <name evidence="7" type="ORF">c0_g1_i2</name>
</gene>
<dbReference type="PRINTS" id="PR00153">
    <property type="entry name" value="CSAPPISMRASE"/>
</dbReference>
<dbReference type="GO" id="GO:0003755">
    <property type="term" value="F:peptidyl-prolyl cis-trans isomerase activity"/>
    <property type="evidence" value="ECO:0007669"/>
    <property type="project" value="UniProtKB-UniRule"/>
</dbReference>
<feature type="domain" description="RRM" evidence="6">
    <location>
        <begin position="6"/>
        <end position="84"/>
    </location>
</feature>
<dbReference type="Gene3D" id="2.40.100.10">
    <property type="entry name" value="Cyclophilin-like"/>
    <property type="match status" value="1"/>
</dbReference>
<evidence type="ECO:0000259" key="6">
    <source>
        <dbReference type="PROSITE" id="PS50102"/>
    </source>
</evidence>
<comment type="function">
    <text evidence="3">PPIases accelerate the folding of proteins. It catalyzes the cis-trans isomerization of proline imidic peptide bonds in oligopeptides.</text>
</comment>
<feature type="compositionally biased region" description="Polar residues" evidence="4">
    <location>
        <begin position="118"/>
        <end position="132"/>
    </location>
</feature>
<dbReference type="EMBL" id="GDHF01008651">
    <property type="protein sequence ID" value="JAI43663.1"/>
    <property type="molecule type" value="Transcribed_RNA"/>
</dbReference>
<name>A0A0K8VXP2_BACLA</name>
<evidence type="ECO:0000256" key="1">
    <source>
        <dbReference type="ARBA" id="ARBA00022884"/>
    </source>
</evidence>
<evidence type="ECO:0000313" key="7">
    <source>
        <dbReference type="EMBL" id="JAI43663.1"/>
    </source>
</evidence>
<keyword evidence="1 2" id="KW-0694">RNA-binding</keyword>
<reference evidence="7" key="1">
    <citation type="submission" date="2015-06" db="EMBL/GenBank/DDBJ databases">
        <authorList>
            <person name="Hoefler B.C."/>
            <person name="Straight P.D."/>
        </authorList>
    </citation>
    <scope>NUCLEOTIDE SEQUENCE</scope>
</reference>
<dbReference type="InterPro" id="IPR012677">
    <property type="entry name" value="Nucleotide-bd_a/b_plait_sf"/>
</dbReference>
<evidence type="ECO:0000259" key="5">
    <source>
        <dbReference type="PROSITE" id="PS50072"/>
    </source>
</evidence>
<dbReference type="EC" id="5.2.1.8" evidence="3"/>
<comment type="catalytic activity">
    <reaction evidence="3">
        <text>[protein]-peptidylproline (omega=180) = [protein]-peptidylproline (omega=0)</text>
        <dbReference type="Rhea" id="RHEA:16237"/>
        <dbReference type="Rhea" id="RHEA-COMP:10747"/>
        <dbReference type="Rhea" id="RHEA-COMP:10748"/>
        <dbReference type="ChEBI" id="CHEBI:83833"/>
        <dbReference type="ChEBI" id="CHEBI:83834"/>
        <dbReference type="EC" id="5.2.1.8"/>
    </reaction>
</comment>
<feature type="domain" description="PPIase cyclophilin-type" evidence="5">
    <location>
        <begin position="150"/>
        <end position="204"/>
    </location>
</feature>
<dbReference type="SUPFAM" id="SSF50891">
    <property type="entry name" value="Cyclophilin-like"/>
    <property type="match status" value="1"/>
</dbReference>
<dbReference type="Gene3D" id="3.30.70.330">
    <property type="match status" value="1"/>
</dbReference>
<dbReference type="CDD" id="cd12347">
    <property type="entry name" value="RRM_PPIE"/>
    <property type="match status" value="1"/>
</dbReference>
<dbReference type="OrthoDB" id="193499at2759"/>
<evidence type="ECO:0000256" key="3">
    <source>
        <dbReference type="RuleBase" id="RU363019"/>
    </source>
</evidence>
<dbReference type="InterPro" id="IPR034168">
    <property type="entry name" value="PPIE_RRM"/>
</dbReference>
<dbReference type="PROSITE" id="PS50072">
    <property type="entry name" value="CSA_PPIASE_2"/>
    <property type="match status" value="1"/>
</dbReference>
<dbReference type="PROSITE" id="PS50102">
    <property type="entry name" value="RRM"/>
    <property type="match status" value="1"/>
</dbReference>
<dbReference type="InterPro" id="IPR035979">
    <property type="entry name" value="RBD_domain_sf"/>
</dbReference>
<evidence type="ECO:0000256" key="2">
    <source>
        <dbReference type="PROSITE-ProRule" id="PRU00176"/>
    </source>
</evidence>
<dbReference type="InterPro" id="IPR000504">
    <property type="entry name" value="RRM_dom"/>
</dbReference>
<keyword evidence="3 7" id="KW-0413">Isomerase</keyword>
<dbReference type="InterPro" id="IPR029000">
    <property type="entry name" value="Cyclophilin-like_dom_sf"/>
</dbReference>
<dbReference type="Pfam" id="PF00076">
    <property type="entry name" value="RRM_1"/>
    <property type="match status" value="1"/>
</dbReference>